<sequence length="65" mass="6907">MSNRNASDRACSDLATVETELARRIRTDIAAAKSIMHALLQDVAEARELTPDDGAAAVLSHEDAA</sequence>
<gene>
    <name evidence="1" type="ORF">CQ14_03030</name>
</gene>
<dbReference type="EMBL" id="LLYB01000046">
    <property type="protein sequence ID" value="KRR26475.1"/>
    <property type="molecule type" value="Genomic_DNA"/>
</dbReference>
<accession>A0A0R3N2T4</accession>
<protein>
    <submittedName>
        <fullName evidence="1">Uncharacterized protein</fullName>
    </submittedName>
</protein>
<reference evidence="1 2" key="1">
    <citation type="submission" date="2014-03" db="EMBL/GenBank/DDBJ databases">
        <title>Bradyrhizobium valentinum sp. nov., isolated from effective nodules of Lupinus mariae-josephae, a lupine endemic of basic-lime soils in Eastern Spain.</title>
        <authorList>
            <person name="Duran D."/>
            <person name="Rey L."/>
            <person name="Navarro A."/>
            <person name="Busquets A."/>
            <person name="Imperial J."/>
            <person name="Ruiz-Argueso T."/>
        </authorList>
    </citation>
    <scope>NUCLEOTIDE SEQUENCE [LARGE SCALE GENOMIC DNA]</scope>
    <source>
        <strain evidence="1 2">CCBAU 23086</strain>
    </source>
</reference>
<dbReference type="Proteomes" id="UP000051660">
    <property type="component" value="Unassembled WGS sequence"/>
</dbReference>
<organism evidence="1 2">
    <name type="scientific">Bradyrhizobium lablabi</name>
    <dbReference type="NCBI Taxonomy" id="722472"/>
    <lineage>
        <taxon>Bacteria</taxon>
        <taxon>Pseudomonadati</taxon>
        <taxon>Pseudomonadota</taxon>
        <taxon>Alphaproteobacteria</taxon>
        <taxon>Hyphomicrobiales</taxon>
        <taxon>Nitrobacteraceae</taxon>
        <taxon>Bradyrhizobium</taxon>
    </lineage>
</organism>
<proteinExistence type="predicted"/>
<dbReference type="RefSeq" id="WP_057857151.1">
    <property type="nucleotide sequence ID" value="NZ_LLYB01000046.1"/>
</dbReference>
<name>A0A0R3N2T4_9BRAD</name>
<dbReference type="AlphaFoldDB" id="A0A0R3N2T4"/>
<evidence type="ECO:0000313" key="1">
    <source>
        <dbReference type="EMBL" id="KRR26475.1"/>
    </source>
</evidence>
<comment type="caution">
    <text evidence="1">The sequence shown here is derived from an EMBL/GenBank/DDBJ whole genome shotgun (WGS) entry which is preliminary data.</text>
</comment>
<evidence type="ECO:0000313" key="2">
    <source>
        <dbReference type="Proteomes" id="UP000051660"/>
    </source>
</evidence>